<feature type="binding site" evidence="10">
    <location>
        <position position="530"/>
    </location>
    <ligand>
        <name>Mg(2+)</name>
        <dbReference type="ChEBI" id="CHEBI:18420"/>
        <label>2</label>
    </ligand>
</feature>
<comment type="function">
    <text evidence="10">A type II topoisomerase that negatively supercoils closed circular double-stranded (ds) DNA in an ATP-dependent manner to modulate DNA topology and maintain chromosomes in an underwound state. Negative supercoiling favors strand separation, and DNA replication, transcription, recombination and repair, all of which involve strand separation. Also able to catalyze the interconversion of other topological isomers of dsDNA rings, including catenanes and knotted rings. Type II topoisomerases break and join 2 DNA strands simultaneously in an ATP-dependent manner.</text>
</comment>
<dbReference type="Gene3D" id="3.30.230.10">
    <property type="match status" value="1"/>
</dbReference>
<dbReference type="InterPro" id="IPR014721">
    <property type="entry name" value="Ribsml_uS5_D2-typ_fold_subgr"/>
</dbReference>
<dbReference type="InterPro" id="IPR020568">
    <property type="entry name" value="Ribosomal_Su5_D2-typ_SF"/>
</dbReference>
<evidence type="ECO:0000313" key="13">
    <source>
        <dbReference type="Proteomes" id="UP001500002"/>
    </source>
</evidence>
<evidence type="ECO:0000256" key="7">
    <source>
        <dbReference type="ARBA" id="ARBA00023029"/>
    </source>
</evidence>
<dbReference type="SMART" id="SM00433">
    <property type="entry name" value="TOP2c"/>
    <property type="match status" value="1"/>
</dbReference>
<dbReference type="InterPro" id="IPR013506">
    <property type="entry name" value="Topo_IIA_bsu_dom2"/>
</dbReference>
<dbReference type="InterPro" id="IPR013760">
    <property type="entry name" value="Topo_IIA-like_dom_sf"/>
</dbReference>
<dbReference type="PRINTS" id="PR01159">
    <property type="entry name" value="DNAGYRASEB"/>
</dbReference>
<evidence type="ECO:0000259" key="11">
    <source>
        <dbReference type="PROSITE" id="PS50880"/>
    </source>
</evidence>
<name>A0ABN2LVQ5_9MICO</name>
<evidence type="ECO:0000256" key="4">
    <source>
        <dbReference type="ARBA" id="ARBA00022741"/>
    </source>
</evidence>
<dbReference type="CDD" id="cd00822">
    <property type="entry name" value="TopoII_Trans_DNA_gyrase"/>
    <property type="match status" value="1"/>
</dbReference>
<dbReference type="SUPFAM" id="SSF55874">
    <property type="entry name" value="ATPase domain of HSP90 chaperone/DNA topoisomerase II/histidine kinase"/>
    <property type="match status" value="1"/>
</dbReference>
<keyword evidence="3 10" id="KW-0479">Metal-binding</keyword>
<dbReference type="Gene3D" id="3.40.50.670">
    <property type="match status" value="1"/>
</dbReference>
<feature type="binding site" evidence="10">
    <location>
        <position position="528"/>
    </location>
    <ligand>
        <name>Mg(2+)</name>
        <dbReference type="ChEBI" id="CHEBI:18420"/>
        <label>1</label>
        <note>catalytic</note>
    </ligand>
</feature>
<dbReference type="RefSeq" id="WP_344293017.1">
    <property type="nucleotide sequence ID" value="NZ_BAAANJ010000001.1"/>
</dbReference>
<dbReference type="InterPro" id="IPR018522">
    <property type="entry name" value="TopoIIA_CS"/>
</dbReference>
<dbReference type="InterPro" id="IPR036890">
    <property type="entry name" value="HATPase_C_sf"/>
</dbReference>
<dbReference type="EMBL" id="BAAANJ010000001">
    <property type="protein sequence ID" value="GAA1800081.1"/>
    <property type="molecule type" value="Genomic_DNA"/>
</dbReference>
<dbReference type="InterPro" id="IPR003594">
    <property type="entry name" value="HATPase_dom"/>
</dbReference>
<evidence type="ECO:0000256" key="6">
    <source>
        <dbReference type="ARBA" id="ARBA00022842"/>
    </source>
</evidence>
<dbReference type="NCBIfam" id="NF011501">
    <property type="entry name" value="PRK14939.1"/>
    <property type="match status" value="1"/>
</dbReference>
<keyword evidence="7 10" id="KW-0799">Topoisomerase</keyword>
<dbReference type="PANTHER" id="PTHR45866:SF1">
    <property type="entry name" value="DNA GYRASE SUBUNIT B, MITOCHONDRIAL"/>
    <property type="match status" value="1"/>
</dbReference>
<dbReference type="CDD" id="cd16928">
    <property type="entry name" value="HATPase_GyrB-like"/>
    <property type="match status" value="1"/>
</dbReference>
<dbReference type="Proteomes" id="UP001500002">
    <property type="component" value="Unassembled WGS sequence"/>
</dbReference>
<dbReference type="InterPro" id="IPR013759">
    <property type="entry name" value="Topo_IIA_B_C"/>
</dbReference>
<dbReference type="Pfam" id="PF00986">
    <property type="entry name" value="DNA_gyraseB_C"/>
    <property type="match status" value="1"/>
</dbReference>
<keyword evidence="10" id="KW-0963">Cytoplasm</keyword>
<keyword evidence="8" id="KW-0238">DNA-binding</keyword>
<dbReference type="EC" id="5.6.2.2" evidence="10"/>
<evidence type="ECO:0000256" key="1">
    <source>
        <dbReference type="ARBA" id="ARBA00000185"/>
    </source>
</evidence>
<dbReference type="PRINTS" id="PR00418">
    <property type="entry name" value="TPI2FAMILY"/>
</dbReference>
<keyword evidence="5 10" id="KW-0067">ATP-binding</keyword>
<comment type="caution">
    <text evidence="12">The sequence shown here is derived from an EMBL/GenBank/DDBJ whole genome shotgun (WGS) entry which is preliminary data.</text>
</comment>
<dbReference type="PROSITE" id="PS50880">
    <property type="entry name" value="TOPRIM"/>
    <property type="match status" value="1"/>
</dbReference>
<keyword evidence="4 10" id="KW-0547">Nucleotide-binding</keyword>
<dbReference type="InterPro" id="IPR001241">
    <property type="entry name" value="Topo_IIA"/>
</dbReference>
<dbReference type="PANTHER" id="PTHR45866">
    <property type="entry name" value="DNA GYRASE/TOPOISOMERASE SUBUNIT B"/>
    <property type="match status" value="1"/>
</dbReference>
<dbReference type="Gene3D" id="3.30.565.10">
    <property type="entry name" value="Histidine kinase-like ATPase, C-terminal domain"/>
    <property type="match status" value="1"/>
</dbReference>
<feature type="site" description="Interaction with DNA" evidence="10">
    <location>
        <position position="483"/>
    </location>
</feature>
<dbReference type="InterPro" id="IPR011557">
    <property type="entry name" value="GyrB"/>
</dbReference>
<dbReference type="PROSITE" id="PS00177">
    <property type="entry name" value="TOPOISOMERASE_II"/>
    <property type="match status" value="1"/>
</dbReference>
<comment type="miscellaneous">
    <text evidence="10">Few gyrases are as efficient as E.coli at forming negative supercoils. Not all organisms have 2 type II topoisomerases; in organisms with a single type II topoisomerase this enzyme also has to decatenate newly replicated chromosomes.</text>
</comment>
<dbReference type="NCBIfam" id="NF004189">
    <property type="entry name" value="PRK05644.1"/>
    <property type="match status" value="1"/>
</dbReference>
<evidence type="ECO:0000313" key="12">
    <source>
        <dbReference type="EMBL" id="GAA1800081.1"/>
    </source>
</evidence>
<dbReference type="NCBIfam" id="TIGR01059">
    <property type="entry name" value="gyrB"/>
    <property type="match status" value="1"/>
</dbReference>
<evidence type="ECO:0000256" key="2">
    <source>
        <dbReference type="ARBA" id="ARBA00010708"/>
    </source>
</evidence>
<sequence length="671" mass="73823">MTAEPTKAQQTPAYGADEIQVLEGLEAVRKRPGMYIGSTGPRGLHHLVSEIVDNSVDEALAGYATAIDVTILADGGVRVIDDGRGIPVDIHKTEGRSTVEVVHTVLHAGGKFGGGGYAVSGGLHGVGASVVNALSTKFDVEVRRQGHVWRQSFSVGVPDAALSKDEPSDVTGTTTTFWPSADIFETVEFDYETLRARFQQMAFLNKGLRITLTDERSGHVEIDPDDTPTTDAITIPAQRTDTFLYERGLVDYVEYLNRSKKSDLVNEEIISFESEDTGRKIALEVAMQWTTAYTESVHTYANTINTHEGGTHEEGFRAALTTLINRYAREKGILKEKDDNLSGDDVREGLTAVISVKLSEPQFEGQTKTKLGNTEAKSFVQKVTGDQLGDWFERNPAQARDIIRKAIQAATARIAARKAREATRRKGLLESGGMPGKLKDCSSKDPSISEIFIVEGDSAGGSAVQGRNPETQAILPLRGKILNVEKARLDRALANNEVQAMITAFGAGIGEDFNPDKARYHKIVLMADADVDGQHITTLLLTLLFRYMRPLIELGYVYLAQPPLYRLKWTNADHEYVYSDKERDALLAAGVTAGKRIPKDNGVQRYKGLGEMNHQELWETTMNPETRTLLQVTMDDAAAADEIFSTLMGEDVESRRNFIQKNAKDVRFLDI</sequence>
<evidence type="ECO:0000256" key="10">
    <source>
        <dbReference type="HAMAP-Rule" id="MF_01898"/>
    </source>
</evidence>
<feature type="domain" description="Toprim" evidence="11">
    <location>
        <begin position="449"/>
        <end position="563"/>
    </location>
</feature>
<dbReference type="SUPFAM" id="SSF56719">
    <property type="entry name" value="Type II DNA topoisomerase"/>
    <property type="match status" value="1"/>
</dbReference>
<feature type="site" description="Interaction with DNA" evidence="10">
    <location>
        <position position="480"/>
    </location>
</feature>
<comment type="subunit">
    <text evidence="10">Heterotetramer, composed of two GyrA and two GyrB chains. In the heterotetramer, GyrA contains the active site tyrosine that forms a transient covalent intermediate with DNA, while GyrB binds cofactors and catalyzes ATP hydrolysis.</text>
</comment>
<keyword evidence="6 10" id="KW-0460">Magnesium</keyword>
<dbReference type="InterPro" id="IPR002288">
    <property type="entry name" value="DNA_gyrase_B_C"/>
</dbReference>
<evidence type="ECO:0000256" key="9">
    <source>
        <dbReference type="ARBA" id="ARBA00023235"/>
    </source>
</evidence>
<evidence type="ECO:0000256" key="3">
    <source>
        <dbReference type="ARBA" id="ARBA00022723"/>
    </source>
</evidence>
<feature type="binding site" evidence="10">
    <location>
        <position position="455"/>
    </location>
    <ligand>
        <name>Mg(2+)</name>
        <dbReference type="ChEBI" id="CHEBI:18420"/>
        <label>1</label>
        <note>catalytic</note>
    </ligand>
</feature>
<reference evidence="12 13" key="1">
    <citation type="journal article" date="2019" name="Int. J. Syst. Evol. Microbiol.">
        <title>The Global Catalogue of Microorganisms (GCM) 10K type strain sequencing project: providing services to taxonomists for standard genome sequencing and annotation.</title>
        <authorList>
            <consortium name="The Broad Institute Genomics Platform"/>
            <consortium name="The Broad Institute Genome Sequencing Center for Infectious Disease"/>
            <person name="Wu L."/>
            <person name="Ma J."/>
        </authorList>
    </citation>
    <scope>NUCLEOTIDE SEQUENCE [LARGE SCALE GENOMIC DNA]</scope>
    <source>
        <strain evidence="12 13">JCM 14322</strain>
    </source>
</reference>
<keyword evidence="9 10" id="KW-0413">Isomerase</keyword>
<comment type="catalytic activity">
    <reaction evidence="1 10">
        <text>ATP-dependent breakage, passage and rejoining of double-stranded DNA.</text>
        <dbReference type="EC" id="5.6.2.2"/>
    </reaction>
</comment>
<evidence type="ECO:0000256" key="5">
    <source>
        <dbReference type="ARBA" id="ARBA00022840"/>
    </source>
</evidence>
<comment type="similarity">
    <text evidence="2 10">Belongs to the type II topoisomerase GyrB family.</text>
</comment>
<keyword evidence="13" id="KW-1185">Reference proteome</keyword>
<dbReference type="SMART" id="SM00387">
    <property type="entry name" value="HATPase_c"/>
    <property type="match status" value="1"/>
</dbReference>
<evidence type="ECO:0000256" key="8">
    <source>
        <dbReference type="ARBA" id="ARBA00023125"/>
    </source>
</evidence>
<organism evidence="12 13">
    <name type="scientific">Agromyces neolithicus</name>
    <dbReference type="NCBI Taxonomy" id="269420"/>
    <lineage>
        <taxon>Bacteria</taxon>
        <taxon>Bacillati</taxon>
        <taxon>Actinomycetota</taxon>
        <taxon>Actinomycetes</taxon>
        <taxon>Micrococcales</taxon>
        <taxon>Microbacteriaceae</taxon>
        <taxon>Agromyces</taxon>
    </lineage>
</organism>
<dbReference type="Pfam" id="PF00204">
    <property type="entry name" value="DNA_gyraseB"/>
    <property type="match status" value="1"/>
</dbReference>
<comment type="cofactor">
    <cofactor evidence="10">
        <name>Mg(2+)</name>
        <dbReference type="ChEBI" id="CHEBI:18420"/>
    </cofactor>
    <cofactor evidence="10">
        <name>Mn(2+)</name>
        <dbReference type="ChEBI" id="CHEBI:29035"/>
    </cofactor>
    <cofactor evidence="10">
        <name>Ca(2+)</name>
        <dbReference type="ChEBI" id="CHEBI:29108"/>
    </cofactor>
    <text evidence="10">Binds two Mg(2+) per subunit. The magnesium ions form salt bridges with both the protein and the DNA. Can also accept other divalent metal cations, such as Mn(2+) or Ca(2+).</text>
</comment>
<dbReference type="HAMAP" id="MF_01898">
    <property type="entry name" value="GyrB"/>
    <property type="match status" value="1"/>
</dbReference>
<comment type="subcellular location">
    <subcellularLocation>
        <location evidence="10">Cytoplasm</location>
    </subcellularLocation>
</comment>
<dbReference type="InterPro" id="IPR006171">
    <property type="entry name" value="TOPRIM_dom"/>
</dbReference>
<accession>A0ABN2LVQ5</accession>
<feature type="binding site" evidence="10">
    <location>
        <position position="528"/>
    </location>
    <ligand>
        <name>Mg(2+)</name>
        <dbReference type="ChEBI" id="CHEBI:18420"/>
        <label>2</label>
    </ligand>
</feature>
<gene>
    <name evidence="10 12" type="primary">gyrB</name>
    <name evidence="12" type="ORF">GCM10009749_04870</name>
</gene>
<protein>
    <recommendedName>
        <fullName evidence="10">DNA gyrase subunit B</fullName>
        <ecNumber evidence="10">5.6.2.2</ecNumber>
    </recommendedName>
</protein>
<dbReference type="Pfam" id="PF02518">
    <property type="entry name" value="HATPase_c"/>
    <property type="match status" value="1"/>
</dbReference>
<proteinExistence type="inferred from homology"/>
<dbReference type="Pfam" id="PF01751">
    <property type="entry name" value="Toprim"/>
    <property type="match status" value="1"/>
</dbReference>
<dbReference type="InterPro" id="IPR000565">
    <property type="entry name" value="Topo_IIA_B"/>
</dbReference>
<dbReference type="SUPFAM" id="SSF54211">
    <property type="entry name" value="Ribosomal protein S5 domain 2-like"/>
    <property type="match status" value="1"/>
</dbReference>